<dbReference type="InterPro" id="IPR036322">
    <property type="entry name" value="WD40_repeat_dom_sf"/>
</dbReference>
<evidence type="ECO:0000256" key="4">
    <source>
        <dbReference type="ARBA" id="ARBA00022574"/>
    </source>
</evidence>
<dbReference type="Pfam" id="PF00351">
    <property type="entry name" value="Biopterin_H"/>
    <property type="match status" value="1"/>
</dbReference>
<dbReference type="PRINTS" id="PR00372">
    <property type="entry name" value="FYWHYDRXLASE"/>
</dbReference>
<keyword evidence="4 11" id="KW-0853">WD repeat</keyword>
<comment type="cofactor">
    <cofactor evidence="1 10">
        <name>Fe(2+)</name>
        <dbReference type="ChEBI" id="CHEBI:29033"/>
    </cofactor>
</comment>
<dbReference type="InterPro" id="IPR024969">
    <property type="entry name" value="EIF3F/CSN6-like_C"/>
</dbReference>
<dbReference type="InterPro" id="IPR019774">
    <property type="entry name" value="Aromatic-AA_hydroxylase_C"/>
</dbReference>
<comment type="caution">
    <text evidence="14">The sequence shown here is derived from an EMBL/GenBank/DDBJ whole genome shotgun (WGS) entry which is preliminary data.</text>
</comment>
<evidence type="ECO:0000313" key="14">
    <source>
        <dbReference type="EMBL" id="KAK4337123.1"/>
    </source>
</evidence>
<name>A0AAE1QPD8_9SOLA</name>
<dbReference type="InterPro" id="IPR019775">
    <property type="entry name" value="WD40_repeat_CS"/>
</dbReference>
<dbReference type="AlphaFoldDB" id="A0AAE1QPD8"/>
<accession>A0AAE1QPD8</accession>
<sequence>MEEETFNSKDFVTCLKWIKAGIPNPNPTQIKYTKEELKQIIDNTRRNLLNENQDVENLDLGDDVEMIEDEQVEENNPDAEIIDKYGLNDYEDSSDDEQRNIIGGFGNLVHHESNENDPYLNPEDNEDEESENEDFNLKPNDNLLLVGHVQEDASSLEVYVYNEEDNFVHHDVYLPAFPMCIETINFDSKNEKNCNWAAIGDMTKEIKIWDIDIVNELEPLYTLKGHKDSVIDLSWNHKIKNILASCSVDRTIHLWDLKTNKSIHKIKKFNERIQSIDFNKHEEGCTGFTLRPVAGLLSSRDFLAGLAFRVFHSTQYIRHPSKPLYTPEPDICHELLGHAPLLADKSFARFSQEIGLASLGAPDDEIERLATCYWFTVEYGICKENNEYKAYGAGILSSFGELEDKIINMDVVKEESSGVAVNEVMAAGSAAVGSVSAFLHPLVIMNISEHWTRLRAQEEITYTLVTEEAERIGLDHMARLSNAQQYNAVKMLRDRVIVITEYVKAMKANNVPENQEILREVHNLCHYLPIVASDNNKFNEAFYNQWNDVALVTYLGALTKSSNTVNQFVQKLSLIHDRIGRKVKLVLP</sequence>
<evidence type="ECO:0000256" key="3">
    <source>
        <dbReference type="ARBA" id="ARBA00011995"/>
    </source>
</evidence>
<dbReference type="Gene3D" id="1.10.800.10">
    <property type="entry name" value="Aromatic amino acid hydroxylase"/>
    <property type="match status" value="1"/>
</dbReference>
<dbReference type="InterPro" id="IPR001273">
    <property type="entry name" value="ArAA_hydroxylase"/>
</dbReference>
<feature type="binding site" evidence="10">
    <location>
        <position position="333"/>
    </location>
    <ligand>
        <name>Fe cation</name>
        <dbReference type="ChEBI" id="CHEBI:24875"/>
    </ligand>
</feature>
<keyword evidence="7" id="KW-0560">Oxidoreductase</keyword>
<organism evidence="14 15">
    <name type="scientific">Anisodus tanguticus</name>
    <dbReference type="NCBI Taxonomy" id="243964"/>
    <lineage>
        <taxon>Eukaryota</taxon>
        <taxon>Viridiplantae</taxon>
        <taxon>Streptophyta</taxon>
        <taxon>Embryophyta</taxon>
        <taxon>Tracheophyta</taxon>
        <taxon>Spermatophyta</taxon>
        <taxon>Magnoliopsida</taxon>
        <taxon>eudicotyledons</taxon>
        <taxon>Gunneridae</taxon>
        <taxon>Pentapetalae</taxon>
        <taxon>asterids</taxon>
        <taxon>lamiids</taxon>
        <taxon>Solanales</taxon>
        <taxon>Solanaceae</taxon>
        <taxon>Solanoideae</taxon>
        <taxon>Hyoscyameae</taxon>
        <taxon>Anisodus</taxon>
    </lineage>
</organism>
<feature type="binding site" evidence="10">
    <location>
        <position position="378"/>
    </location>
    <ligand>
        <name>Fe cation</name>
        <dbReference type="ChEBI" id="CHEBI:24875"/>
    </ligand>
</feature>
<comment type="similarity">
    <text evidence="2">Belongs to the biopterin-dependent aromatic amino acid hydroxylase family.</text>
</comment>
<protein>
    <recommendedName>
        <fullName evidence="3">phenylalanine 4-monooxygenase</fullName>
        <ecNumber evidence="3">1.14.16.1</ecNumber>
    </recommendedName>
</protein>
<feature type="compositionally biased region" description="Acidic residues" evidence="12">
    <location>
        <begin position="123"/>
        <end position="134"/>
    </location>
</feature>
<proteinExistence type="inferred from homology"/>
<keyword evidence="5 10" id="KW-0479">Metal-binding</keyword>
<dbReference type="Gene3D" id="2.130.10.10">
    <property type="entry name" value="YVTN repeat-like/Quinoprotein amine dehydrogenase"/>
    <property type="match status" value="1"/>
</dbReference>
<dbReference type="Pfam" id="PF13012">
    <property type="entry name" value="MitMem_reg"/>
    <property type="match status" value="1"/>
</dbReference>
<evidence type="ECO:0000256" key="5">
    <source>
        <dbReference type="ARBA" id="ARBA00022723"/>
    </source>
</evidence>
<evidence type="ECO:0000256" key="8">
    <source>
        <dbReference type="ARBA" id="ARBA00023004"/>
    </source>
</evidence>
<evidence type="ECO:0000256" key="11">
    <source>
        <dbReference type="PROSITE-ProRule" id="PRU00221"/>
    </source>
</evidence>
<dbReference type="SUPFAM" id="SSF56534">
    <property type="entry name" value="Aromatic aminoacid monoxygenases, catalytic and oligomerization domains"/>
    <property type="match status" value="1"/>
</dbReference>
<evidence type="ECO:0000256" key="9">
    <source>
        <dbReference type="ARBA" id="ARBA00023033"/>
    </source>
</evidence>
<dbReference type="PROSITE" id="PS51410">
    <property type="entry name" value="BH4_AAA_HYDROXYL_2"/>
    <property type="match status" value="1"/>
</dbReference>
<evidence type="ECO:0000313" key="15">
    <source>
        <dbReference type="Proteomes" id="UP001291623"/>
    </source>
</evidence>
<dbReference type="InterPro" id="IPR036329">
    <property type="entry name" value="Aro-AA_hydroxylase_C_sf"/>
</dbReference>
<dbReference type="EC" id="1.14.16.1" evidence="3"/>
<dbReference type="PROSITE" id="PS50082">
    <property type="entry name" value="WD_REPEATS_2"/>
    <property type="match status" value="1"/>
</dbReference>
<evidence type="ECO:0000256" key="10">
    <source>
        <dbReference type="PIRSR" id="PIRSR601273-2"/>
    </source>
</evidence>
<evidence type="ECO:0000256" key="1">
    <source>
        <dbReference type="ARBA" id="ARBA00001954"/>
    </source>
</evidence>
<dbReference type="PANTHER" id="PTHR11473">
    <property type="entry name" value="AROMATIC AMINO ACID HYDROXYLASE"/>
    <property type="match status" value="1"/>
</dbReference>
<dbReference type="PROSITE" id="PS00678">
    <property type="entry name" value="WD_REPEATS_1"/>
    <property type="match status" value="1"/>
</dbReference>
<dbReference type="PANTHER" id="PTHR11473:SF24">
    <property type="entry name" value="PHENYLALANINE-4-HYDROXYLASE"/>
    <property type="match status" value="1"/>
</dbReference>
<gene>
    <name evidence="14" type="ORF">RND71_043882</name>
</gene>
<keyword evidence="6" id="KW-0677">Repeat</keyword>
<dbReference type="Proteomes" id="UP001291623">
    <property type="component" value="Unassembled WGS sequence"/>
</dbReference>
<evidence type="ECO:0000259" key="13">
    <source>
        <dbReference type="PROSITE" id="PS51410"/>
    </source>
</evidence>
<reference evidence="14" key="1">
    <citation type="submission" date="2023-12" db="EMBL/GenBank/DDBJ databases">
        <title>Genome assembly of Anisodus tanguticus.</title>
        <authorList>
            <person name="Wang Y.-J."/>
        </authorList>
    </citation>
    <scope>NUCLEOTIDE SEQUENCE</scope>
    <source>
        <strain evidence="14">KB-2021</strain>
        <tissue evidence="14">Leaf</tissue>
    </source>
</reference>
<evidence type="ECO:0000256" key="7">
    <source>
        <dbReference type="ARBA" id="ARBA00023002"/>
    </source>
</evidence>
<dbReference type="InterPro" id="IPR015943">
    <property type="entry name" value="WD40/YVTN_repeat-like_dom_sf"/>
</dbReference>
<dbReference type="SMART" id="SM00320">
    <property type="entry name" value="WD40"/>
    <property type="match status" value="1"/>
</dbReference>
<dbReference type="GO" id="GO:0005506">
    <property type="term" value="F:iron ion binding"/>
    <property type="evidence" value="ECO:0007669"/>
    <property type="project" value="InterPro"/>
</dbReference>
<feature type="binding site" evidence="10">
    <location>
        <position position="338"/>
    </location>
    <ligand>
        <name>Fe cation</name>
        <dbReference type="ChEBI" id="CHEBI:24875"/>
    </ligand>
</feature>
<dbReference type="PROSITE" id="PS50294">
    <property type="entry name" value="WD_REPEATS_REGION"/>
    <property type="match status" value="1"/>
</dbReference>
<feature type="domain" description="Biopterin-dependent aromatic amino acid hydroxylase family profile" evidence="13">
    <location>
        <begin position="286"/>
        <end position="402"/>
    </location>
</feature>
<evidence type="ECO:0000256" key="2">
    <source>
        <dbReference type="ARBA" id="ARBA00009712"/>
    </source>
</evidence>
<dbReference type="InterPro" id="IPR001680">
    <property type="entry name" value="WD40_rpt"/>
</dbReference>
<dbReference type="Pfam" id="PF00400">
    <property type="entry name" value="WD40"/>
    <property type="match status" value="1"/>
</dbReference>
<dbReference type="EMBL" id="JAVYJV010000052">
    <property type="protein sequence ID" value="KAK4337123.1"/>
    <property type="molecule type" value="Genomic_DNA"/>
</dbReference>
<dbReference type="SUPFAM" id="SSF50978">
    <property type="entry name" value="WD40 repeat-like"/>
    <property type="match status" value="1"/>
</dbReference>
<keyword evidence="9" id="KW-0503">Monooxygenase</keyword>
<keyword evidence="8 10" id="KW-0408">Iron</keyword>
<dbReference type="InterPro" id="IPR036951">
    <property type="entry name" value="ArAA_hydroxylase_sf"/>
</dbReference>
<feature type="region of interest" description="Disordered" evidence="12">
    <location>
        <begin position="107"/>
        <end position="134"/>
    </location>
</feature>
<evidence type="ECO:0000256" key="12">
    <source>
        <dbReference type="SAM" id="MobiDB-lite"/>
    </source>
</evidence>
<dbReference type="GO" id="GO:0004505">
    <property type="term" value="F:phenylalanine 4-monooxygenase activity"/>
    <property type="evidence" value="ECO:0007669"/>
    <property type="project" value="UniProtKB-EC"/>
</dbReference>
<keyword evidence="15" id="KW-1185">Reference proteome</keyword>
<evidence type="ECO:0000256" key="6">
    <source>
        <dbReference type="ARBA" id="ARBA00022737"/>
    </source>
</evidence>
<feature type="repeat" description="WD" evidence="11">
    <location>
        <begin position="223"/>
        <end position="265"/>
    </location>
</feature>